<evidence type="ECO:0008006" key="4">
    <source>
        <dbReference type="Google" id="ProtNLM"/>
    </source>
</evidence>
<dbReference type="GeneID" id="37025552"/>
<dbReference type="Proteomes" id="UP000245884">
    <property type="component" value="Unassembled WGS sequence"/>
</dbReference>
<gene>
    <name evidence="2" type="ORF">BDZ90DRAFT_176030</name>
</gene>
<organism evidence="2 3">
    <name type="scientific">Jaminaea rosea</name>
    <dbReference type="NCBI Taxonomy" id="1569628"/>
    <lineage>
        <taxon>Eukaryota</taxon>
        <taxon>Fungi</taxon>
        <taxon>Dikarya</taxon>
        <taxon>Basidiomycota</taxon>
        <taxon>Ustilaginomycotina</taxon>
        <taxon>Exobasidiomycetes</taxon>
        <taxon>Microstromatales</taxon>
        <taxon>Microstromatales incertae sedis</taxon>
        <taxon>Jaminaea</taxon>
    </lineage>
</organism>
<evidence type="ECO:0000313" key="3">
    <source>
        <dbReference type="Proteomes" id="UP000245884"/>
    </source>
</evidence>
<dbReference type="AlphaFoldDB" id="A0A316UTV9"/>
<dbReference type="EMBL" id="KZ819668">
    <property type="protein sequence ID" value="PWN27343.1"/>
    <property type="molecule type" value="Genomic_DNA"/>
</dbReference>
<proteinExistence type="predicted"/>
<sequence length="566" mass="61005">MTVSFLDLPPEVHSHVSHFLHPRQLAPICLASRACFANYSRTLDTHLCLDGAFEASRYFQKHREHARKLHFCSHGHPIKPQSPVDCSPPPKRPLPDKLDSISSLELYDVGPIYDDVHPFSPPHIAAATTYPGHLIGATLSLFSPTALRTLLVHQSPFPLNATLAYAISEWAPRLTRLSFRAHCVDASSLGRLVETLIELEDLEVGSVKTCWCRGHEGRAEGAKDLAGAIAAAKGLKRLTMHSSNVLTVESGVFFDVLAGRHKKSSCPAHGDDGAASTSDSSGLKSLELRRSPVPGRALARYLASPAAGSLQRLFIGGCKDVRAGHLASALAPHNAPERCAFTSSDGPLHLEVDGRLISSDVLAAIGHRIVFLRLYQPDAVHCKLVGEAAQKGQLSRCSHIVVVPSGDDEEEDVVGIRADWTSSLQGTDVDVSVGDEAWRSMRRDLDERRAWAEAIARGDDRLVAGGDALDGQLSATAPTQPRFVDGATSSSSSTSPSPSPPPTSPAPAKRRRSSSGNPRSRRRGRHASHHQAHQRYRSANTQTVTTANVTSWDAWGAGGGIDVWRD</sequence>
<keyword evidence="3" id="KW-1185">Reference proteome</keyword>
<name>A0A316UTV9_9BASI</name>
<feature type="region of interest" description="Disordered" evidence="1">
    <location>
        <begin position="471"/>
        <end position="544"/>
    </location>
</feature>
<evidence type="ECO:0000256" key="1">
    <source>
        <dbReference type="SAM" id="MobiDB-lite"/>
    </source>
</evidence>
<feature type="compositionally biased region" description="Low complexity" evidence="1">
    <location>
        <begin position="273"/>
        <end position="282"/>
    </location>
</feature>
<protein>
    <recommendedName>
        <fullName evidence="4">F-box domain-containing protein</fullName>
    </recommendedName>
</protein>
<dbReference type="OrthoDB" id="3336117at2759"/>
<evidence type="ECO:0000313" key="2">
    <source>
        <dbReference type="EMBL" id="PWN27343.1"/>
    </source>
</evidence>
<reference evidence="2 3" key="1">
    <citation type="journal article" date="2018" name="Mol. Biol. Evol.">
        <title>Broad Genomic Sampling Reveals a Smut Pathogenic Ancestry of the Fungal Clade Ustilaginomycotina.</title>
        <authorList>
            <person name="Kijpornyongpan T."/>
            <person name="Mondo S.J."/>
            <person name="Barry K."/>
            <person name="Sandor L."/>
            <person name="Lee J."/>
            <person name="Lipzen A."/>
            <person name="Pangilinan J."/>
            <person name="LaButti K."/>
            <person name="Hainaut M."/>
            <person name="Henrissat B."/>
            <person name="Grigoriev I.V."/>
            <person name="Spatafora J.W."/>
            <person name="Aime M.C."/>
        </authorList>
    </citation>
    <scope>NUCLEOTIDE SEQUENCE [LARGE SCALE GENOMIC DNA]</scope>
    <source>
        <strain evidence="2 3">MCA 5214</strain>
    </source>
</reference>
<feature type="region of interest" description="Disordered" evidence="1">
    <location>
        <begin position="264"/>
        <end position="286"/>
    </location>
</feature>
<accession>A0A316UTV9</accession>
<feature type="compositionally biased region" description="Low complexity" evidence="1">
    <location>
        <begin position="487"/>
        <end position="496"/>
    </location>
</feature>
<dbReference type="RefSeq" id="XP_025361955.1">
    <property type="nucleotide sequence ID" value="XM_025503729.1"/>
</dbReference>
<feature type="compositionally biased region" description="Basic residues" evidence="1">
    <location>
        <begin position="508"/>
        <end position="536"/>
    </location>
</feature>